<keyword evidence="3" id="KW-1185">Reference proteome</keyword>
<sequence length="214" mass="24438">MSDHWTEEELRAAVAAYQEMYTKEQRGEPFVKKRYYQALASQFGRTEKSFEFRMQNISHVYHEMGRSWVSGLKPATHVGAHTFAHIKRLIRQQESTAAAYLSSDTSSVPQGVLEPQARSTAANSYGRDQQVREWVLKNAAQRCEACNYPAPFVTDSGEVYLEVHHLKGLAEGGSDTINNTVALCPNCHREIHHGCHRTAMQERLYLRLSRLIRE</sequence>
<dbReference type="GO" id="GO:0004519">
    <property type="term" value="F:endonuclease activity"/>
    <property type="evidence" value="ECO:0007669"/>
    <property type="project" value="UniProtKB-KW"/>
</dbReference>
<name>A0A7T4DNV0_AERJA</name>
<dbReference type="InterPro" id="IPR002711">
    <property type="entry name" value="HNH"/>
</dbReference>
<dbReference type="Gene3D" id="1.10.30.50">
    <property type="match status" value="1"/>
</dbReference>
<dbReference type="EMBL" id="CP066092">
    <property type="protein sequence ID" value="QQB19553.1"/>
    <property type="molecule type" value="Genomic_DNA"/>
</dbReference>
<dbReference type="CDD" id="cd00085">
    <property type="entry name" value="HNHc"/>
    <property type="match status" value="1"/>
</dbReference>
<reference evidence="2 3" key="1">
    <citation type="submission" date="2020-12" db="EMBL/GenBank/DDBJ databases">
        <title>FDA dAtabase for Regulatory Grade micrObial Sequences (FDA-ARGOS): Supporting development and validation of Infectious Disease Dx tests.</title>
        <authorList>
            <person name="Sproer C."/>
            <person name="Gronow S."/>
            <person name="Severitt S."/>
            <person name="Schroder I."/>
            <person name="Tallon L."/>
            <person name="Sadzewicz L."/>
            <person name="Zhao X."/>
            <person name="Boylan J."/>
            <person name="Ott S."/>
            <person name="Bowen H."/>
            <person name="Vavikolanu K."/>
            <person name="Mehta A."/>
            <person name="Aluvathingal J."/>
            <person name="Nadendla S."/>
            <person name="Lowell S."/>
            <person name="Myers T."/>
            <person name="Yan Y."/>
            <person name="Sichtig H."/>
        </authorList>
    </citation>
    <scope>NUCLEOTIDE SEQUENCE [LARGE SCALE GENOMIC DNA]</scope>
    <source>
        <strain evidence="2 3">FDAARGOS_986</strain>
    </source>
</reference>
<dbReference type="Pfam" id="PF01844">
    <property type="entry name" value="HNH"/>
    <property type="match status" value="1"/>
</dbReference>
<organism evidence="2 3">
    <name type="scientific">Aeromonas jandaei</name>
    <dbReference type="NCBI Taxonomy" id="650"/>
    <lineage>
        <taxon>Bacteria</taxon>
        <taxon>Pseudomonadati</taxon>
        <taxon>Pseudomonadota</taxon>
        <taxon>Gammaproteobacteria</taxon>
        <taxon>Aeromonadales</taxon>
        <taxon>Aeromonadaceae</taxon>
        <taxon>Aeromonas</taxon>
    </lineage>
</organism>
<evidence type="ECO:0000259" key="1">
    <source>
        <dbReference type="SMART" id="SM00507"/>
    </source>
</evidence>
<keyword evidence="2" id="KW-0540">Nuclease</keyword>
<dbReference type="SMART" id="SM00507">
    <property type="entry name" value="HNHc"/>
    <property type="match status" value="1"/>
</dbReference>
<keyword evidence="2" id="KW-0255">Endonuclease</keyword>
<evidence type="ECO:0000313" key="3">
    <source>
        <dbReference type="Proteomes" id="UP000595481"/>
    </source>
</evidence>
<proteinExistence type="predicted"/>
<protein>
    <submittedName>
        <fullName evidence="2">HNH endonuclease</fullName>
    </submittedName>
</protein>
<accession>A0A7T4DNV0</accession>
<feature type="domain" description="HNH nuclease" evidence="1">
    <location>
        <begin position="130"/>
        <end position="189"/>
    </location>
</feature>
<keyword evidence="2" id="KW-0378">Hydrolase</keyword>
<dbReference type="Proteomes" id="UP000595481">
    <property type="component" value="Chromosome"/>
</dbReference>
<evidence type="ECO:0000313" key="2">
    <source>
        <dbReference type="EMBL" id="QQB19553.1"/>
    </source>
</evidence>
<dbReference type="InterPro" id="IPR003615">
    <property type="entry name" value="HNH_nuc"/>
</dbReference>
<dbReference type="GeneID" id="69553383"/>
<dbReference type="RefSeq" id="WP_082035459.1">
    <property type="nucleotide sequence ID" value="NZ_CAWMFX010000027.1"/>
</dbReference>
<gene>
    <name evidence="2" type="ORF">I6H43_18875</name>
</gene>